<comment type="caution">
    <text evidence="1">The sequence shown here is derived from an EMBL/GenBank/DDBJ whole genome shotgun (WGS) entry which is preliminary data.</text>
</comment>
<accession>A0A317T374</accession>
<name>A0A317T374_9PEZI</name>
<keyword evidence="2" id="KW-1185">Reference proteome</keyword>
<proteinExistence type="predicted"/>
<evidence type="ECO:0000313" key="1">
    <source>
        <dbReference type="EMBL" id="PWW80660.1"/>
    </source>
</evidence>
<dbReference type="AlphaFoldDB" id="A0A317T374"/>
<evidence type="ECO:0000313" key="2">
    <source>
        <dbReference type="Proteomes" id="UP000246991"/>
    </source>
</evidence>
<sequence length="63" mass="7065">MCSLGFISGEEGLVLYVVVDYRYAGMKFESWRRRSVAGEWGMQEWSGISGATVWVLGMKNLGI</sequence>
<dbReference type="EMBL" id="PYWC01000002">
    <property type="protein sequence ID" value="PWW80660.1"/>
    <property type="molecule type" value="Genomic_DNA"/>
</dbReference>
<organism evidence="1 2">
    <name type="scientific">Tuber magnatum</name>
    <name type="common">white Piedmont truffle</name>
    <dbReference type="NCBI Taxonomy" id="42249"/>
    <lineage>
        <taxon>Eukaryota</taxon>
        <taxon>Fungi</taxon>
        <taxon>Dikarya</taxon>
        <taxon>Ascomycota</taxon>
        <taxon>Pezizomycotina</taxon>
        <taxon>Pezizomycetes</taxon>
        <taxon>Pezizales</taxon>
        <taxon>Tuberaceae</taxon>
        <taxon>Tuber</taxon>
    </lineage>
</organism>
<reference evidence="1 2" key="1">
    <citation type="submission" date="2018-03" db="EMBL/GenBank/DDBJ databases">
        <title>Genomes of Pezizomycetes fungi and the evolution of truffles.</title>
        <authorList>
            <person name="Murat C."/>
            <person name="Payen T."/>
            <person name="Noel B."/>
            <person name="Kuo A."/>
            <person name="Martin F.M."/>
        </authorList>
    </citation>
    <scope>NUCLEOTIDE SEQUENCE [LARGE SCALE GENOMIC DNA]</scope>
    <source>
        <strain evidence="1">091103-1</strain>
    </source>
</reference>
<gene>
    <name evidence="1" type="ORF">C7212DRAFT_308757</name>
</gene>
<protein>
    <submittedName>
        <fullName evidence="1">Uncharacterized protein</fullName>
    </submittedName>
</protein>
<dbReference type="Proteomes" id="UP000246991">
    <property type="component" value="Unassembled WGS sequence"/>
</dbReference>